<proteinExistence type="predicted"/>
<protein>
    <submittedName>
        <fullName evidence="1">Uncharacterized protein</fullName>
    </submittedName>
</protein>
<gene>
    <name evidence="1" type="ORF">GNQ08_23830</name>
</gene>
<evidence type="ECO:0000313" key="1">
    <source>
        <dbReference type="EMBL" id="MUG25401.1"/>
    </source>
</evidence>
<dbReference type="EMBL" id="WNZZ01000024">
    <property type="protein sequence ID" value="MUG25401.1"/>
    <property type="molecule type" value="Genomic_DNA"/>
</dbReference>
<evidence type="ECO:0000313" key="2">
    <source>
        <dbReference type="Proteomes" id="UP000442469"/>
    </source>
</evidence>
<reference evidence="1 2" key="1">
    <citation type="submission" date="2019-11" db="EMBL/GenBank/DDBJ databases">
        <title>Draft genome sequences of five Paenibacillus species of dairy origin.</title>
        <authorList>
            <person name="Olajide A.M."/>
            <person name="Chen S."/>
            <person name="Lapointe G."/>
        </authorList>
    </citation>
    <scope>NUCLEOTIDE SEQUENCE [LARGE SCALE GENOMIC DNA]</scope>
    <source>
        <strain evidence="1 2">3CT49</strain>
    </source>
</reference>
<dbReference type="Proteomes" id="UP000442469">
    <property type="component" value="Unassembled WGS sequence"/>
</dbReference>
<name>A0A6N8F407_PAEMA</name>
<sequence>MKDRRTSITVPAVLDNEIQKHMEQTGIKTWNAALWDLVRAGLEAKKKTTEA</sequence>
<organism evidence="1 2">
    <name type="scientific">Paenibacillus macerans</name>
    <name type="common">Bacillus macerans</name>
    <dbReference type="NCBI Taxonomy" id="44252"/>
    <lineage>
        <taxon>Bacteria</taxon>
        <taxon>Bacillati</taxon>
        <taxon>Bacillota</taxon>
        <taxon>Bacilli</taxon>
        <taxon>Bacillales</taxon>
        <taxon>Paenibacillaceae</taxon>
        <taxon>Paenibacillus</taxon>
    </lineage>
</organism>
<dbReference type="AlphaFoldDB" id="A0A6N8F407"/>
<comment type="caution">
    <text evidence="1">The sequence shown here is derived from an EMBL/GenBank/DDBJ whole genome shotgun (WGS) entry which is preliminary data.</text>
</comment>
<accession>A0A6N8F407</accession>
<dbReference type="RefSeq" id="WP_155621025.1">
    <property type="nucleotide sequence ID" value="NZ_JARLKV010000144.1"/>
</dbReference>